<feature type="compositionally biased region" description="Basic and acidic residues" evidence="1">
    <location>
        <begin position="297"/>
        <end position="306"/>
    </location>
</feature>
<feature type="region of interest" description="Disordered" evidence="1">
    <location>
        <begin position="1"/>
        <end position="42"/>
    </location>
</feature>
<dbReference type="Proteomes" id="UP000028837">
    <property type="component" value="Unassembled WGS sequence"/>
</dbReference>
<proteinExistence type="predicted"/>
<name>A0A086KR64_TOXGO</name>
<dbReference type="EMBL" id="AHZU02000241">
    <property type="protein sequence ID" value="KFG46882.1"/>
    <property type="molecule type" value="Genomic_DNA"/>
</dbReference>
<feature type="region of interest" description="Disordered" evidence="1">
    <location>
        <begin position="99"/>
        <end position="135"/>
    </location>
</feature>
<accession>A0A086KR64</accession>
<comment type="caution">
    <text evidence="2">The sequence shown here is derived from an EMBL/GenBank/DDBJ whole genome shotgun (WGS) entry which is preliminary data.</text>
</comment>
<feature type="compositionally biased region" description="Low complexity" evidence="1">
    <location>
        <begin position="224"/>
        <end position="243"/>
    </location>
</feature>
<evidence type="ECO:0000313" key="2">
    <source>
        <dbReference type="EMBL" id="KFG46882.1"/>
    </source>
</evidence>
<reference evidence="2 3" key="1">
    <citation type="submission" date="2014-02" db="EMBL/GenBank/DDBJ databases">
        <authorList>
            <person name="Sibley D."/>
            <person name="Venepally P."/>
            <person name="Karamycheva S."/>
            <person name="Hadjithomas M."/>
            <person name="Khan A."/>
            <person name="Brunk B."/>
            <person name="Roos D."/>
            <person name="Caler E."/>
            <person name="Lorenzi H."/>
        </authorList>
    </citation>
    <scope>NUCLEOTIDE SEQUENCE [LARGE SCALE GENOMIC DNA]</scope>
    <source>
        <strain evidence="2 3">GAB2-2007-GAL-DOM2</strain>
    </source>
</reference>
<dbReference type="Pfam" id="PF02291">
    <property type="entry name" value="TFIID-31kDa"/>
    <property type="match status" value="1"/>
</dbReference>
<dbReference type="GO" id="GO:0006352">
    <property type="term" value="P:DNA-templated transcription initiation"/>
    <property type="evidence" value="ECO:0007669"/>
    <property type="project" value="InterPro"/>
</dbReference>
<dbReference type="InterPro" id="IPR003162">
    <property type="entry name" value="TFIID-31"/>
</dbReference>
<sequence length="358" mass="37283">MRDERNGATSRPRGRPHSEGKEGEEGKGEKEASCKETEGSGVVVLPSMAETVQRLLAEAGIEKRDDRVVHLLVDLLQRETLSLLADAADIVDYRQKAAHAGGSSSEKVESKEGKQGALAARAGDKKSRQAGRGPASMCIEEEDANVAVQEYTQKYVVQPNVVLDSARLCSLSNSLAVGQSTAAELILHRAVPTGSAEGTSSPLLGEPFVLRPVASGSGGGGTSSGLSGSSFGSAGPSGSAASSGTHAIVTAATNKHVLGAMPQGLPPYLPEDVSVNTLMPSWSLRSSSCAGKLPADGGEKRGRESEMGEAETGGRGQRRSAQEAKEGADLEACDRWPAGQDDENNDGAEMFFQKEHPF</sequence>
<dbReference type="Gene3D" id="1.10.20.10">
    <property type="entry name" value="Histone, subunit A"/>
    <property type="match status" value="1"/>
</dbReference>
<evidence type="ECO:0000313" key="3">
    <source>
        <dbReference type="Proteomes" id="UP000028837"/>
    </source>
</evidence>
<dbReference type="InterPro" id="IPR009072">
    <property type="entry name" value="Histone-fold"/>
</dbReference>
<gene>
    <name evidence="2" type="ORF">TGDOM2_246670</name>
</gene>
<dbReference type="AlphaFoldDB" id="A0A086KR64"/>
<feature type="region of interest" description="Disordered" evidence="1">
    <location>
        <begin position="286"/>
        <end position="358"/>
    </location>
</feature>
<organism evidence="2 3">
    <name type="scientific">Toxoplasma gondii GAB2-2007-GAL-DOM2</name>
    <dbReference type="NCBI Taxonomy" id="1130820"/>
    <lineage>
        <taxon>Eukaryota</taxon>
        <taxon>Sar</taxon>
        <taxon>Alveolata</taxon>
        <taxon>Apicomplexa</taxon>
        <taxon>Conoidasida</taxon>
        <taxon>Coccidia</taxon>
        <taxon>Eucoccidiorida</taxon>
        <taxon>Eimeriorina</taxon>
        <taxon>Sarcocystidae</taxon>
        <taxon>Toxoplasma</taxon>
    </lineage>
</organism>
<dbReference type="GO" id="GO:0046982">
    <property type="term" value="F:protein heterodimerization activity"/>
    <property type="evidence" value="ECO:0007669"/>
    <property type="project" value="InterPro"/>
</dbReference>
<dbReference type="OrthoDB" id="332529at2759"/>
<feature type="compositionally biased region" description="Basic and acidic residues" evidence="1">
    <location>
        <begin position="320"/>
        <end position="334"/>
    </location>
</feature>
<feature type="region of interest" description="Disordered" evidence="1">
    <location>
        <begin position="215"/>
        <end position="243"/>
    </location>
</feature>
<dbReference type="VEuPathDB" id="ToxoDB:TGDOM2_246670"/>
<feature type="compositionally biased region" description="Basic and acidic residues" evidence="1">
    <location>
        <begin position="16"/>
        <end position="38"/>
    </location>
</feature>
<protein>
    <submittedName>
        <fullName evidence="2">Uncharacterized protein</fullName>
    </submittedName>
</protein>
<evidence type="ECO:0000256" key="1">
    <source>
        <dbReference type="SAM" id="MobiDB-lite"/>
    </source>
</evidence>